<keyword evidence="6" id="KW-1185">Reference proteome</keyword>
<dbReference type="Gene3D" id="1.10.10.10">
    <property type="entry name" value="Winged helix-like DNA-binding domain superfamily/Winged helix DNA-binding domain"/>
    <property type="match status" value="1"/>
</dbReference>
<evidence type="ECO:0000313" key="5">
    <source>
        <dbReference type="EMBL" id="MDC8772778.1"/>
    </source>
</evidence>
<organism evidence="5 6">
    <name type="scientific">Roseateles albus</name>
    <dbReference type="NCBI Taxonomy" id="2987525"/>
    <lineage>
        <taxon>Bacteria</taxon>
        <taxon>Pseudomonadati</taxon>
        <taxon>Pseudomonadota</taxon>
        <taxon>Betaproteobacteria</taxon>
        <taxon>Burkholderiales</taxon>
        <taxon>Sphaerotilaceae</taxon>
        <taxon>Roseateles</taxon>
    </lineage>
</organism>
<dbReference type="EMBL" id="JAQQXT010000008">
    <property type="protein sequence ID" value="MDC8772778.1"/>
    <property type="molecule type" value="Genomic_DNA"/>
</dbReference>
<dbReference type="InterPro" id="IPR036390">
    <property type="entry name" value="WH_DNA-bd_sf"/>
</dbReference>
<evidence type="ECO:0000256" key="1">
    <source>
        <dbReference type="ARBA" id="ARBA00023015"/>
    </source>
</evidence>
<evidence type="ECO:0000313" key="6">
    <source>
        <dbReference type="Proteomes" id="UP001221189"/>
    </source>
</evidence>
<proteinExistence type="predicted"/>
<comment type="caution">
    <text evidence="5">The sequence shown here is derived from an EMBL/GenBank/DDBJ whole genome shotgun (WGS) entry which is preliminary data.</text>
</comment>
<evidence type="ECO:0000256" key="3">
    <source>
        <dbReference type="ARBA" id="ARBA00023163"/>
    </source>
</evidence>
<accession>A0ABT5KFV8</accession>
<keyword evidence="3" id="KW-0804">Transcription</keyword>
<evidence type="ECO:0000256" key="2">
    <source>
        <dbReference type="ARBA" id="ARBA00023125"/>
    </source>
</evidence>
<dbReference type="Pfam" id="PF00392">
    <property type="entry name" value="GntR"/>
    <property type="match status" value="1"/>
</dbReference>
<gene>
    <name evidence="5" type="ORF">PRZ03_14435</name>
</gene>
<dbReference type="PANTHER" id="PTHR38445">
    <property type="entry name" value="HTH-TYPE TRANSCRIPTIONAL REPRESSOR YTRA"/>
    <property type="match status" value="1"/>
</dbReference>
<dbReference type="PANTHER" id="PTHR38445:SF7">
    <property type="entry name" value="GNTR-FAMILY TRANSCRIPTIONAL REGULATOR"/>
    <property type="match status" value="1"/>
</dbReference>
<protein>
    <submittedName>
        <fullName evidence="5">GntR family transcriptional regulator</fullName>
    </submittedName>
</protein>
<dbReference type="Proteomes" id="UP001221189">
    <property type="component" value="Unassembled WGS sequence"/>
</dbReference>
<dbReference type="PROSITE" id="PS50949">
    <property type="entry name" value="HTH_GNTR"/>
    <property type="match status" value="1"/>
</dbReference>
<keyword evidence="1" id="KW-0805">Transcription regulation</keyword>
<dbReference type="InterPro" id="IPR036388">
    <property type="entry name" value="WH-like_DNA-bd_sf"/>
</dbReference>
<dbReference type="CDD" id="cd07377">
    <property type="entry name" value="WHTH_GntR"/>
    <property type="match status" value="1"/>
</dbReference>
<keyword evidence="2" id="KW-0238">DNA-binding</keyword>
<dbReference type="InterPro" id="IPR000524">
    <property type="entry name" value="Tscrpt_reg_HTH_GntR"/>
</dbReference>
<dbReference type="SUPFAM" id="SSF46785">
    <property type="entry name" value="Winged helix' DNA-binding domain"/>
    <property type="match status" value="1"/>
</dbReference>
<reference evidence="5 6" key="1">
    <citation type="submission" date="2022-10" db="EMBL/GenBank/DDBJ databases">
        <title>Paucibacter sp. hw1 Genome sequencing.</title>
        <authorList>
            <person name="Park S."/>
        </authorList>
    </citation>
    <scope>NUCLEOTIDE SEQUENCE [LARGE SCALE GENOMIC DNA]</scope>
    <source>
        <strain evidence="6">hw1</strain>
    </source>
</reference>
<dbReference type="SMART" id="SM00345">
    <property type="entry name" value="HTH_GNTR"/>
    <property type="match status" value="1"/>
</dbReference>
<feature type="domain" description="HTH gntR-type" evidence="4">
    <location>
        <begin position="11"/>
        <end position="79"/>
    </location>
</feature>
<sequence length="131" mass="14202">MHFDIKPSDTLPIYRQIVEQVQRMIAGGACRPGDELPSVRALAQAHAINPMTVSKAYSLLEGEGLLERRRGVGMLVAAQVRPKRDRAQCLSLLKPATEAAAAQALQLGVDADAAVALLRQCFAEIQSRKPE</sequence>
<evidence type="ECO:0000259" key="4">
    <source>
        <dbReference type="PROSITE" id="PS50949"/>
    </source>
</evidence>
<dbReference type="RefSeq" id="WP_273600945.1">
    <property type="nucleotide sequence ID" value="NZ_JAQQXT010000008.1"/>
</dbReference>
<name>A0ABT5KFV8_9BURK</name>